<accession>A0AAW7HHM9</accession>
<reference evidence="2" key="1">
    <citation type="submission" date="2023-06" db="EMBL/GenBank/DDBJ databases">
        <title>MBL-encoding genomic islands in Pseudomonas spp. in Poland.</title>
        <authorList>
            <person name="Urbanowicz P."/>
            <person name="Izdebski R."/>
            <person name="Biedrzycka M."/>
            <person name="Gniadkowski M."/>
        </authorList>
    </citation>
    <scope>NUCLEOTIDE SEQUENCE</scope>
    <source>
        <strain evidence="2">NMI5768_13</strain>
    </source>
</reference>
<feature type="region of interest" description="Disordered" evidence="1">
    <location>
        <begin position="283"/>
        <end position="356"/>
    </location>
</feature>
<name>A0AAW7HHM9_9PSED</name>
<comment type="caution">
    <text evidence="2">The sequence shown here is derived from an EMBL/GenBank/DDBJ whole genome shotgun (WGS) entry which is preliminary data.</text>
</comment>
<evidence type="ECO:0000313" key="2">
    <source>
        <dbReference type="EMBL" id="MDM3952875.1"/>
    </source>
</evidence>
<feature type="compositionally biased region" description="Basic and acidic residues" evidence="1">
    <location>
        <begin position="299"/>
        <end position="312"/>
    </location>
</feature>
<dbReference type="RefSeq" id="WP_232892067.1">
    <property type="nucleotide sequence ID" value="NZ_JAJSRF020000001.1"/>
</dbReference>
<proteinExistence type="predicted"/>
<dbReference type="EMBL" id="JAJSRF020000001">
    <property type="protein sequence ID" value="MDM3952875.1"/>
    <property type="molecule type" value="Genomic_DNA"/>
</dbReference>
<evidence type="ECO:0008006" key="4">
    <source>
        <dbReference type="Google" id="ProtNLM"/>
    </source>
</evidence>
<evidence type="ECO:0000256" key="1">
    <source>
        <dbReference type="SAM" id="MobiDB-lite"/>
    </source>
</evidence>
<dbReference type="AlphaFoldDB" id="A0AAW7HHM9"/>
<organism evidence="2 3">
    <name type="scientific">Pseudomonas alloputida</name>
    <dbReference type="NCBI Taxonomy" id="1940621"/>
    <lineage>
        <taxon>Bacteria</taxon>
        <taxon>Pseudomonadati</taxon>
        <taxon>Pseudomonadota</taxon>
        <taxon>Gammaproteobacteria</taxon>
        <taxon>Pseudomonadales</taxon>
        <taxon>Pseudomonadaceae</taxon>
        <taxon>Pseudomonas</taxon>
    </lineage>
</organism>
<dbReference type="Proteomes" id="UP001165439">
    <property type="component" value="Unassembled WGS sequence"/>
</dbReference>
<sequence length="356" mass="38763">MSQPTTLAQMQTSAVAKPKSTAPMSFLTSEGFDQLLRVSNMLSSSTMVPVAYRKWKEVKQYGEVTGYEENTAAIANCAVALNMAQRMGADPLMIMQNLHIIEGRPSWSSPFIIASINSCGRYSSLRFELSAPGEPTEISYTATEWVKPTGGGKARPNEIIKKITVRHQTCVAWAIERETGERLESPVVSIQMALDEGWLTKKGSKWQTIPELMLRYRCASFFGRLYAPELLMGLQTTEEVMDFIDATPDGTGSFAVNLADLQDQAAPPLPDSDVETVDLENEAAQGAEPAGKTAGNGKETPKTGKSAAEKVQKTANAVKENAENVQEQPEPDQVADPEPDAEEDAHPGDTSNLQFE</sequence>
<feature type="compositionally biased region" description="Acidic residues" evidence="1">
    <location>
        <begin position="329"/>
        <end position="343"/>
    </location>
</feature>
<protein>
    <recommendedName>
        <fullName evidence="4">Recombinase RecT</fullName>
    </recommendedName>
</protein>
<evidence type="ECO:0000313" key="3">
    <source>
        <dbReference type="Proteomes" id="UP001165439"/>
    </source>
</evidence>
<gene>
    <name evidence="2" type="ORF">LU674_011115</name>
</gene>